<dbReference type="InterPro" id="IPR023392">
    <property type="entry name" value="Tom20_dom_sf"/>
</dbReference>
<gene>
    <name evidence="2" type="ORF">SRO942_LOCUS43762</name>
    <name evidence="1" type="ORF">TMI583_LOCUS41198</name>
</gene>
<dbReference type="Proteomes" id="UP000682733">
    <property type="component" value="Unassembled WGS sequence"/>
</dbReference>
<reference evidence="2" key="1">
    <citation type="submission" date="2021-02" db="EMBL/GenBank/DDBJ databases">
        <authorList>
            <person name="Nowell W R."/>
        </authorList>
    </citation>
    <scope>NUCLEOTIDE SEQUENCE</scope>
</reference>
<dbReference type="Gene3D" id="1.20.960.10">
    <property type="entry name" value="Mitochondrial outer membrane translocase complex, subunit Tom20 domain"/>
    <property type="match status" value="1"/>
</dbReference>
<dbReference type="EMBL" id="CAJOBA010064651">
    <property type="protein sequence ID" value="CAF4353452.1"/>
    <property type="molecule type" value="Genomic_DNA"/>
</dbReference>
<name>A0A8S2X6G9_9BILA</name>
<dbReference type="EMBL" id="CAJOBC010102393">
    <property type="protein sequence ID" value="CAF4479752.1"/>
    <property type="molecule type" value="Genomic_DNA"/>
</dbReference>
<dbReference type="SUPFAM" id="SSF47157">
    <property type="entry name" value="Mitochondrial import receptor subunit Tom20"/>
    <property type="match status" value="1"/>
</dbReference>
<dbReference type="Proteomes" id="UP000681722">
    <property type="component" value="Unassembled WGS sequence"/>
</dbReference>
<proteinExistence type="predicted"/>
<evidence type="ECO:0000313" key="3">
    <source>
        <dbReference type="Proteomes" id="UP000681722"/>
    </source>
</evidence>
<comment type="caution">
    <text evidence="2">The sequence shown here is derived from an EMBL/GenBank/DDBJ whole genome shotgun (WGS) entry which is preliminary data.</text>
</comment>
<dbReference type="AlphaFoldDB" id="A0A8S2X6G9"/>
<feature type="non-terminal residue" evidence="2">
    <location>
        <position position="1"/>
    </location>
</feature>
<evidence type="ECO:0000313" key="2">
    <source>
        <dbReference type="EMBL" id="CAF4479752.1"/>
    </source>
</evidence>
<feature type="non-terminal residue" evidence="2">
    <location>
        <position position="54"/>
    </location>
</feature>
<organism evidence="2 3">
    <name type="scientific">Didymodactylos carnosus</name>
    <dbReference type="NCBI Taxonomy" id="1234261"/>
    <lineage>
        <taxon>Eukaryota</taxon>
        <taxon>Metazoa</taxon>
        <taxon>Spiralia</taxon>
        <taxon>Gnathifera</taxon>
        <taxon>Rotifera</taxon>
        <taxon>Eurotatoria</taxon>
        <taxon>Bdelloidea</taxon>
        <taxon>Philodinida</taxon>
        <taxon>Philodinidae</taxon>
        <taxon>Didymodactylos</taxon>
    </lineage>
</organism>
<accession>A0A8S2X6G9</accession>
<evidence type="ECO:0000313" key="1">
    <source>
        <dbReference type="EMBL" id="CAF4353452.1"/>
    </source>
</evidence>
<protein>
    <submittedName>
        <fullName evidence="2">Uncharacterized protein</fullName>
    </submittedName>
</protein>
<sequence length="54" mass="5925">EDCLSRGDFDASVGHLAKAVAVSSQSQSPMVLFQQSSSPELFQEIIMRLPRTTQ</sequence>